<dbReference type="Pfam" id="PF14912">
    <property type="entry name" value="THEG"/>
    <property type="match status" value="3"/>
</dbReference>
<dbReference type="PANTHER" id="PTHR15901">
    <property type="entry name" value="TESTICULAR HAPLOID EXPRESSED GENE PROTEIN"/>
    <property type="match status" value="1"/>
</dbReference>
<sequence length="239" mass="27468">MATRINRLAQPKPNRLRYRDRRSVYWLDELPSERSTTSPHIESTTRWSDLSKCKTYHPQIGRSPTWEVSQWALKAVPSDRLCSLAQPRRPAAGWQHERLLLVPLSRGTQSAVASARICQLAEPRKKHVLEESSPSSRSEPMTRLSSKANSHIELLATPKHQHPMFKEDRSVCWTVSKTARNHVASQRLLHLSTPRERKALFEGYDPYRVSLASRSARPSPRIQQLSLPLPRKCICQQDE</sequence>
<accession>A0A8C5GFW1</accession>
<keyword evidence="4" id="KW-1185">Reference proteome</keyword>
<protein>
    <recommendedName>
        <fullName evidence="5">Testicular haploid expressed gene protein-like</fullName>
    </recommendedName>
</protein>
<evidence type="ECO:0000313" key="3">
    <source>
        <dbReference type="Ensembl" id="ENSGWIP00000029734.1"/>
    </source>
</evidence>
<dbReference type="GO" id="GO:0007283">
    <property type="term" value="P:spermatogenesis"/>
    <property type="evidence" value="ECO:0007669"/>
    <property type="project" value="TreeGrafter"/>
</dbReference>
<dbReference type="PANTHER" id="PTHR15901:SF16">
    <property type="entry name" value="TESTICULAR HAPLOID EXPRESSED GENE PROTEIN"/>
    <property type="match status" value="1"/>
</dbReference>
<dbReference type="GeneID" id="114456696"/>
<dbReference type="OrthoDB" id="25466at2759"/>
<gene>
    <name evidence="3" type="primary">spmap2</name>
</gene>
<reference evidence="3" key="3">
    <citation type="submission" date="2025-09" db="UniProtKB">
        <authorList>
            <consortium name="Ensembl"/>
        </authorList>
    </citation>
    <scope>IDENTIFICATION</scope>
</reference>
<dbReference type="AlphaFoldDB" id="A0A8C5GFW1"/>
<feature type="region of interest" description="Disordered" evidence="2">
    <location>
        <begin position="126"/>
        <end position="146"/>
    </location>
</feature>
<evidence type="ECO:0000256" key="2">
    <source>
        <dbReference type="SAM" id="MobiDB-lite"/>
    </source>
</evidence>
<organism evidence="3 4">
    <name type="scientific">Gouania willdenowi</name>
    <name type="common">Blunt-snouted clingfish</name>
    <name type="synonym">Lepadogaster willdenowi</name>
    <dbReference type="NCBI Taxonomy" id="441366"/>
    <lineage>
        <taxon>Eukaryota</taxon>
        <taxon>Metazoa</taxon>
        <taxon>Chordata</taxon>
        <taxon>Craniata</taxon>
        <taxon>Vertebrata</taxon>
        <taxon>Euteleostomi</taxon>
        <taxon>Actinopterygii</taxon>
        <taxon>Neopterygii</taxon>
        <taxon>Teleostei</taxon>
        <taxon>Neoteleostei</taxon>
        <taxon>Acanthomorphata</taxon>
        <taxon>Ovalentaria</taxon>
        <taxon>Blenniimorphae</taxon>
        <taxon>Blenniiformes</taxon>
        <taxon>Gobiesocoidei</taxon>
        <taxon>Gobiesocidae</taxon>
        <taxon>Gobiesocinae</taxon>
        <taxon>Gouania</taxon>
    </lineage>
</organism>
<dbReference type="InterPro" id="IPR006623">
    <property type="entry name" value="THEG"/>
</dbReference>
<dbReference type="SMART" id="SM00705">
    <property type="entry name" value="THEG"/>
    <property type="match status" value="5"/>
</dbReference>
<dbReference type="InterPro" id="IPR042401">
    <property type="entry name" value="SPMAP2-like"/>
</dbReference>
<dbReference type="CTD" id="51298"/>
<name>A0A8C5GFW1_GOUWI</name>
<proteinExistence type="predicted"/>
<reference evidence="3" key="2">
    <citation type="submission" date="2025-08" db="UniProtKB">
        <authorList>
            <consortium name="Ensembl"/>
        </authorList>
    </citation>
    <scope>IDENTIFICATION</scope>
</reference>
<reference evidence="3" key="1">
    <citation type="submission" date="2020-06" db="EMBL/GenBank/DDBJ databases">
        <authorList>
            <consortium name="Wellcome Sanger Institute Data Sharing"/>
        </authorList>
    </citation>
    <scope>NUCLEOTIDE SEQUENCE [LARGE SCALE GENOMIC DNA]</scope>
</reference>
<dbReference type="RefSeq" id="XP_028294435.1">
    <property type="nucleotide sequence ID" value="XM_028438634.1"/>
</dbReference>
<keyword evidence="1" id="KW-0677">Repeat</keyword>
<evidence type="ECO:0008006" key="5">
    <source>
        <dbReference type="Google" id="ProtNLM"/>
    </source>
</evidence>
<dbReference type="Proteomes" id="UP000694680">
    <property type="component" value="Chromosome 22"/>
</dbReference>
<dbReference type="Ensembl" id="ENSGWIT00000032447.1">
    <property type="protein sequence ID" value="ENSGWIP00000029734.1"/>
    <property type="gene ID" value="ENSGWIG00000015532.1"/>
</dbReference>
<evidence type="ECO:0000313" key="4">
    <source>
        <dbReference type="Proteomes" id="UP000694680"/>
    </source>
</evidence>
<evidence type="ECO:0000256" key="1">
    <source>
        <dbReference type="ARBA" id="ARBA00022737"/>
    </source>
</evidence>